<accession>A0ABW3VUX3</accession>
<sequence>MSSGTQGRNVSAGMRLLIIMGCVVVGGAIATLLAIALGAPEPVEIVARVVGVLCGYLGSQVILQRR</sequence>
<gene>
    <name evidence="2" type="ORF">ACFQ3F_01515</name>
</gene>
<reference evidence="3" key="1">
    <citation type="journal article" date="2019" name="Int. J. Syst. Evol. Microbiol.">
        <title>The Global Catalogue of Microorganisms (GCM) 10K type strain sequencing project: providing services to taxonomists for standard genome sequencing and annotation.</title>
        <authorList>
            <consortium name="The Broad Institute Genomics Platform"/>
            <consortium name="The Broad Institute Genome Sequencing Center for Infectious Disease"/>
            <person name="Wu L."/>
            <person name="Ma J."/>
        </authorList>
    </citation>
    <scope>NUCLEOTIDE SEQUENCE [LARGE SCALE GENOMIC DNA]</scope>
    <source>
        <strain evidence="3">CCUG 52478</strain>
    </source>
</reference>
<proteinExistence type="predicted"/>
<feature type="transmembrane region" description="Helical" evidence="1">
    <location>
        <begin position="12"/>
        <end position="39"/>
    </location>
</feature>
<evidence type="ECO:0000313" key="2">
    <source>
        <dbReference type="EMBL" id="MFD1246454.1"/>
    </source>
</evidence>
<keyword evidence="1" id="KW-1133">Transmembrane helix</keyword>
<comment type="caution">
    <text evidence="2">The sequence shown here is derived from an EMBL/GenBank/DDBJ whole genome shotgun (WGS) entry which is preliminary data.</text>
</comment>
<keyword evidence="3" id="KW-1185">Reference proteome</keyword>
<evidence type="ECO:0000256" key="1">
    <source>
        <dbReference type="SAM" id="Phobius"/>
    </source>
</evidence>
<feature type="transmembrane region" description="Helical" evidence="1">
    <location>
        <begin position="45"/>
        <end position="63"/>
    </location>
</feature>
<dbReference type="RefSeq" id="WP_367920148.1">
    <property type="nucleotide sequence ID" value="NZ_BAABAC010000025.1"/>
</dbReference>
<evidence type="ECO:0000313" key="3">
    <source>
        <dbReference type="Proteomes" id="UP001597229"/>
    </source>
</evidence>
<keyword evidence="1" id="KW-0812">Transmembrane</keyword>
<keyword evidence="1" id="KW-0472">Membrane</keyword>
<name>A0ABW3VUX3_9ACTN</name>
<dbReference type="EMBL" id="JBHTLX010000004">
    <property type="protein sequence ID" value="MFD1246454.1"/>
    <property type="molecule type" value="Genomic_DNA"/>
</dbReference>
<organism evidence="2 3">
    <name type="scientific">Nocardioides ginsengisoli</name>
    <dbReference type="NCBI Taxonomy" id="363868"/>
    <lineage>
        <taxon>Bacteria</taxon>
        <taxon>Bacillati</taxon>
        <taxon>Actinomycetota</taxon>
        <taxon>Actinomycetes</taxon>
        <taxon>Propionibacteriales</taxon>
        <taxon>Nocardioidaceae</taxon>
        <taxon>Nocardioides</taxon>
    </lineage>
</organism>
<evidence type="ECO:0008006" key="4">
    <source>
        <dbReference type="Google" id="ProtNLM"/>
    </source>
</evidence>
<protein>
    <recommendedName>
        <fullName evidence="4">XapX domain-containing protein</fullName>
    </recommendedName>
</protein>
<dbReference type="Proteomes" id="UP001597229">
    <property type="component" value="Unassembled WGS sequence"/>
</dbReference>